<comment type="caution">
    <text evidence="2">The sequence shown here is derived from an EMBL/GenBank/DDBJ whole genome shotgun (WGS) entry which is preliminary data.</text>
</comment>
<dbReference type="Gene3D" id="3.30.70.1070">
    <property type="entry name" value="Sporulation related repeat"/>
    <property type="match status" value="1"/>
</dbReference>
<dbReference type="Proteomes" id="UP000322110">
    <property type="component" value="Unassembled WGS sequence"/>
</dbReference>
<gene>
    <name evidence="2" type="ORF">F0Q34_06045</name>
</gene>
<sequence>MQLGALPSEAGARAEWDRLGRRVPELGGFTPQIIRFDQDGKPTMWRLRTGGFQSRQAAGAFCDAVRSRGGACAVIGG</sequence>
<evidence type="ECO:0000313" key="2">
    <source>
        <dbReference type="EMBL" id="KAA2215350.1"/>
    </source>
</evidence>
<dbReference type="SUPFAM" id="SSF110997">
    <property type="entry name" value="Sporulation related repeat"/>
    <property type="match status" value="1"/>
</dbReference>
<evidence type="ECO:0000259" key="1">
    <source>
        <dbReference type="PROSITE" id="PS51724"/>
    </source>
</evidence>
<accession>A0A5B2TP21</accession>
<proteinExistence type="predicted"/>
<feature type="domain" description="SPOR" evidence="1">
    <location>
        <begin position="1"/>
        <end position="77"/>
    </location>
</feature>
<name>A0A5B2TP21_9PROT</name>
<protein>
    <submittedName>
        <fullName evidence="2">SPOR domain-containing protein</fullName>
    </submittedName>
</protein>
<dbReference type="InterPro" id="IPR007730">
    <property type="entry name" value="SPOR-like_dom"/>
</dbReference>
<dbReference type="Pfam" id="PF05036">
    <property type="entry name" value="SPOR"/>
    <property type="match status" value="1"/>
</dbReference>
<organism evidence="2 3">
    <name type="scientific">Teichococcus oryzae</name>
    <dbReference type="NCBI Taxonomy" id="1608942"/>
    <lineage>
        <taxon>Bacteria</taxon>
        <taxon>Pseudomonadati</taxon>
        <taxon>Pseudomonadota</taxon>
        <taxon>Alphaproteobacteria</taxon>
        <taxon>Acetobacterales</taxon>
        <taxon>Roseomonadaceae</taxon>
        <taxon>Roseomonas</taxon>
    </lineage>
</organism>
<evidence type="ECO:0000313" key="3">
    <source>
        <dbReference type="Proteomes" id="UP000322110"/>
    </source>
</evidence>
<dbReference type="InterPro" id="IPR036680">
    <property type="entry name" value="SPOR-like_sf"/>
</dbReference>
<dbReference type="GO" id="GO:0042834">
    <property type="term" value="F:peptidoglycan binding"/>
    <property type="evidence" value="ECO:0007669"/>
    <property type="project" value="InterPro"/>
</dbReference>
<dbReference type="AlphaFoldDB" id="A0A5B2TP21"/>
<dbReference type="EMBL" id="VUKA01000001">
    <property type="protein sequence ID" value="KAA2215350.1"/>
    <property type="molecule type" value="Genomic_DNA"/>
</dbReference>
<reference evidence="2 3" key="1">
    <citation type="journal article" date="2015" name="Int. J. Syst. Evol. Microbiol.">
        <title>Roseomonas oryzae sp. nov., isolated from paddy rhizosphere soil.</title>
        <authorList>
            <person name="Ramaprasad E.V."/>
            <person name="Sasikala Ch."/>
            <person name="Ramana Ch.V."/>
        </authorList>
    </citation>
    <scope>NUCLEOTIDE SEQUENCE [LARGE SCALE GENOMIC DNA]</scope>
    <source>
        <strain evidence="2 3">KCTC 42542</strain>
    </source>
</reference>
<dbReference type="PROSITE" id="PS51724">
    <property type="entry name" value="SPOR"/>
    <property type="match status" value="1"/>
</dbReference>
<dbReference type="OrthoDB" id="7338235at2"/>
<keyword evidence="3" id="KW-1185">Reference proteome</keyword>